<dbReference type="RefSeq" id="WP_149558482.1">
    <property type="nucleotide sequence ID" value="NZ_QOVC01000016.1"/>
</dbReference>
<evidence type="ECO:0000313" key="2">
    <source>
        <dbReference type="Proteomes" id="UP000448762"/>
    </source>
</evidence>
<sequence length="91" mass="11136">MSTKYHYRPLVDGFSQNFNLQEEQKMIRRFEKDILAEIKKRKDQKLPVSQYIANFSSKEKRCFFGLLKRFERVKVYYQLEEGMSRQYLIKA</sequence>
<reference evidence="1 2" key="1">
    <citation type="submission" date="2018-07" db="EMBL/GenBank/DDBJ databases">
        <title>High quality draft genome sequencing of Enterococcus faecium exhibiting probiotic potential isolated from mucus of freshwater fish.</title>
        <authorList>
            <person name="El-Jeni R."/>
            <person name="Ghedira K."/>
            <person name="Abdelhak S."/>
            <person name="El-Bour M."/>
            <person name="Bouhaouala-Zahar B."/>
        </authorList>
    </citation>
    <scope>NUCLEOTIDE SEQUENCE [LARGE SCALE GENOMIC DNA]</scope>
    <source>
        <strain evidence="1 2">R.A73</strain>
    </source>
</reference>
<dbReference type="AlphaFoldDB" id="A0A7V7KT95"/>
<evidence type="ECO:0000313" key="1">
    <source>
        <dbReference type="EMBL" id="KAA0686042.1"/>
    </source>
</evidence>
<dbReference type="Proteomes" id="UP000448762">
    <property type="component" value="Unassembled WGS sequence"/>
</dbReference>
<organism evidence="1 2">
    <name type="scientific">Enterococcus faecium</name>
    <name type="common">Streptococcus faecium</name>
    <dbReference type="NCBI Taxonomy" id="1352"/>
    <lineage>
        <taxon>Bacteria</taxon>
        <taxon>Bacillati</taxon>
        <taxon>Bacillota</taxon>
        <taxon>Bacilli</taxon>
        <taxon>Lactobacillales</taxon>
        <taxon>Enterococcaceae</taxon>
        <taxon>Enterococcus</taxon>
    </lineage>
</organism>
<accession>A0A7V7KT95</accession>
<protein>
    <submittedName>
        <fullName evidence="1">Uncharacterized protein</fullName>
    </submittedName>
</protein>
<dbReference type="EMBL" id="QOVC01000016">
    <property type="protein sequence ID" value="KAA0686042.1"/>
    <property type="molecule type" value="Genomic_DNA"/>
</dbReference>
<comment type="caution">
    <text evidence="1">The sequence shown here is derived from an EMBL/GenBank/DDBJ whole genome shotgun (WGS) entry which is preliminary data.</text>
</comment>
<proteinExistence type="predicted"/>
<name>A0A7V7KT95_ENTFC</name>
<gene>
    <name evidence="1" type="ORF">DTX73_14305</name>
</gene>